<proteinExistence type="predicted"/>
<evidence type="ECO:0000313" key="6">
    <source>
        <dbReference type="Proteomes" id="UP001523262"/>
    </source>
</evidence>
<dbReference type="EMBL" id="JAMQCR010000003">
    <property type="protein sequence ID" value="MCM2535742.1"/>
    <property type="molecule type" value="Genomic_DNA"/>
</dbReference>
<dbReference type="PANTHER" id="PTHR44846:SF1">
    <property type="entry name" value="MANNOSYL-D-GLYCERATE TRANSPORT_METABOLISM SYSTEM REPRESSOR MNGR-RELATED"/>
    <property type="match status" value="1"/>
</dbReference>
<dbReference type="Pfam" id="PF00392">
    <property type="entry name" value="GntR"/>
    <property type="match status" value="1"/>
</dbReference>
<feature type="domain" description="HTH gntR-type" evidence="4">
    <location>
        <begin position="8"/>
        <end position="76"/>
    </location>
</feature>
<dbReference type="InterPro" id="IPR000524">
    <property type="entry name" value="Tscrpt_reg_HTH_GntR"/>
</dbReference>
<dbReference type="InterPro" id="IPR028978">
    <property type="entry name" value="Chorismate_lyase_/UTRA_dom_sf"/>
</dbReference>
<evidence type="ECO:0000256" key="2">
    <source>
        <dbReference type="ARBA" id="ARBA00023125"/>
    </source>
</evidence>
<keyword evidence="3" id="KW-0804">Transcription</keyword>
<evidence type="ECO:0000259" key="4">
    <source>
        <dbReference type="PROSITE" id="PS50949"/>
    </source>
</evidence>
<dbReference type="SMART" id="SM00866">
    <property type="entry name" value="UTRA"/>
    <property type="match status" value="1"/>
</dbReference>
<dbReference type="Gene3D" id="1.10.10.10">
    <property type="entry name" value="Winged helix-like DNA-binding domain superfamily/Winged helix DNA-binding domain"/>
    <property type="match status" value="1"/>
</dbReference>
<dbReference type="SMART" id="SM00345">
    <property type="entry name" value="HTH_GNTR"/>
    <property type="match status" value="1"/>
</dbReference>
<keyword evidence="1" id="KW-0805">Transcription regulation</keyword>
<dbReference type="InterPro" id="IPR050679">
    <property type="entry name" value="Bact_HTH_transcr_reg"/>
</dbReference>
<dbReference type="PRINTS" id="PR00035">
    <property type="entry name" value="HTHGNTR"/>
</dbReference>
<sequence>MLKQDNQIPLYIQLKESIRSSILNGHLKYGEQIPTELELSEEYKISRITVRKAILELVEEGYLVKKQGKGTFVNKRKIERKIVHILSFSDACKANGLTASSKIIKREIIQPTSKDKERLQLDDGDALLFIQRVRYAGDSPIMLENNYFSYKDFHSLLNENLEGSLYKILEEKLNVKPARSGELSLEIVRAGDEEINLLNVASGEPLFYMETTVFDEVGGLCI</sequence>
<dbReference type="InterPro" id="IPR036390">
    <property type="entry name" value="WH_DNA-bd_sf"/>
</dbReference>
<evidence type="ECO:0000313" key="5">
    <source>
        <dbReference type="EMBL" id="MCM2535742.1"/>
    </source>
</evidence>
<comment type="caution">
    <text evidence="5">The sequence shown here is derived from an EMBL/GenBank/DDBJ whole genome shotgun (WGS) entry which is preliminary data.</text>
</comment>
<dbReference type="CDD" id="cd07377">
    <property type="entry name" value="WHTH_GntR"/>
    <property type="match status" value="1"/>
</dbReference>
<dbReference type="InterPro" id="IPR036388">
    <property type="entry name" value="WH-like_DNA-bd_sf"/>
</dbReference>
<dbReference type="SUPFAM" id="SSF64288">
    <property type="entry name" value="Chorismate lyase-like"/>
    <property type="match status" value="1"/>
</dbReference>
<accession>A0ABT0WHE3</accession>
<dbReference type="Proteomes" id="UP001523262">
    <property type="component" value="Unassembled WGS sequence"/>
</dbReference>
<dbReference type="Gene3D" id="3.40.1410.10">
    <property type="entry name" value="Chorismate lyase-like"/>
    <property type="match status" value="1"/>
</dbReference>
<dbReference type="PROSITE" id="PS50949">
    <property type="entry name" value="HTH_GNTR"/>
    <property type="match status" value="1"/>
</dbReference>
<dbReference type="InterPro" id="IPR011663">
    <property type="entry name" value="UTRA"/>
</dbReference>
<gene>
    <name evidence="5" type="ORF">NDK43_30025</name>
</gene>
<evidence type="ECO:0000256" key="3">
    <source>
        <dbReference type="ARBA" id="ARBA00023163"/>
    </source>
</evidence>
<organism evidence="5 6">
    <name type="scientific">Neobacillus pocheonensis</name>
    <dbReference type="NCBI Taxonomy" id="363869"/>
    <lineage>
        <taxon>Bacteria</taxon>
        <taxon>Bacillati</taxon>
        <taxon>Bacillota</taxon>
        <taxon>Bacilli</taxon>
        <taxon>Bacillales</taxon>
        <taxon>Bacillaceae</taxon>
        <taxon>Neobacillus</taxon>
    </lineage>
</organism>
<dbReference type="SUPFAM" id="SSF46785">
    <property type="entry name" value="Winged helix' DNA-binding domain"/>
    <property type="match status" value="1"/>
</dbReference>
<name>A0ABT0WHE3_9BACI</name>
<evidence type="ECO:0000256" key="1">
    <source>
        <dbReference type="ARBA" id="ARBA00023015"/>
    </source>
</evidence>
<reference evidence="5 6" key="1">
    <citation type="submission" date="2022-06" db="EMBL/GenBank/DDBJ databases">
        <authorList>
            <person name="Jeon C.O."/>
        </authorList>
    </citation>
    <scope>NUCLEOTIDE SEQUENCE [LARGE SCALE GENOMIC DNA]</scope>
    <source>
        <strain evidence="5 6">KCTC 13943</strain>
    </source>
</reference>
<dbReference type="Pfam" id="PF07702">
    <property type="entry name" value="UTRA"/>
    <property type="match status" value="1"/>
</dbReference>
<keyword evidence="2" id="KW-0238">DNA-binding</keyword>
<protein>
    <submittedName>
        <fullName evidence="5">GntR family transcriptional regulator</fullName>
    </submittedName>
</protein>
<keyword evidence="6" id="KW-1185">Reference proteome</keyword>
<dbReference type="PANTHER" id="PTHR44846">
    <property type="entry name" value="MANNOSYL-D-GLYCERATE TRANSPORT/METABOLISM SYSTEM REPRESSOR MNGR-RELATED"/>
    <property type="match status" value="1"/>
</dbReference>